<dbReference type="Proteomes" id="UP000007058">
    <property type="component" value="Chromosome"/>
</dbReference>
<dbReference type="KEGG" id="mag:amb0473"/>
<name>Q2WA48_PARM1</name>
<proteinExistence type="predicted"/>
<evidence type="ECO:0000313" key="1">
    <source>
        <dbReference type="EMBL" id="BAE49277.1"/>
    </source>
</evidence>
<accession>Q2WA48</accession>
<evidence type="ECO:0000313" key="2">
    <source>
        <dbReference type="Proteomes" id="UP000007058"/>
    </source>
</evidence>
<dbReference type="RefSeq" id="WP_011382917.1">
    <property type="nucleotide sequence ID" value="NC_007626.1"/>
</dbReference>
<reference evidence="1 2" key="1">
    <citation type="journal article" date="2005" name="DNA Res.">
        <title>Complete genome sequence of the facultative anaerobic magnetotactic bacterium Magnetospirillum sp. strain AMB-1.</title>
        <authorList>
            <person name="Matsunaga T."/>
            <person name="Okamura Y."/>
            <person name="Fukuda Y."/>
            <person name="Wahyudi A.T."/>
            <person name="Murase Y."/>
            <person name="Takeyama H."/>
        </authorList>
    </citation>
    <scope>NUCLEOTIDE SEQUENCE [LARGE SCALE GENOMIC DNA]</scope>
    <source>
        <strain evidence="2">ATCC 700264 / AMB-1</strain>
    </source>
</reference>
<gene>
    <name evidence="1" type="ordered locus">amb0473</name>
</gene>
<dbReference type="EMBL" id="AP007255">
    <property type="protein sequence ID" value="BAE49277.1"/>
    <property type="molecule type" value="Genomic_DNA"/>
</dbReference>
<keyword evidence="2" id="KW-1185">Reference proteome</keyword>
<protein>
    <submittedName>
        <fullName evidence="1">Mu-like prophage FluMu protein gp27</fullName>
    </submittedName>
</protein>
<dbReference type="STRING" id="342108.amb0473"/>
<dbReference type="OrthoDB" id="7210668at2"/>
<dbReference type="HOGENOM" id="CLU_120444_1_0_5"/>
<sequence>MPLPSKADRLPPPLREALANLWFEQKYSLDQILAHLNALARGERSMLPPELAAAPAIPPEAVPGRSGLHAHLKGVSKAAEKVRRSRMAAEVLAREFGDASDDKVAQANFTMLHTAVNDIFMAAAEAEGDEDGPPVTIDPKSAMMLAITLEKTEGAKKKHADLRAQIRKEAAAAAVAAADKALGEVPDRAAVLKRIREEVYGIVGE</sequence>
<dbReference type="InterPro" id="IPR021874">
    <property type="entry name" value="Phage_Mu_Gp27"/>
</dbReference>
<dbReference type="Pfam" id="PF11985">
    <property type="entry name" value="Phage_Mu_Gp27"/>
    <property type="match status" value="1"/>
</dbReference>
<dbReference type="AlphaFoldDB" id="Q2WA48"/>
<organism evidence="1 2">
    <name type="scientific">Paramagnetospirillum magneticum (strain ATCC 700264 / AMB-1)</name>
    <name type="common">Magnetospirillum magneticum</name>
    <dbReference type="NCBI Taxonomy" id="342108"/>
    <lineage>
        <taxon>Bacteria</taxon>
        <taxon>Pseudomonadati</taxon>
        <taxon>Pseudomonadota</taxon>
        <taxon>Alphaproteobacteria</taxon>
        <taxon>Rhodospirillales</taxon>
        <taxon>Magnetospirillaceae</taxon>
        <taxon>Paramagnetospirillum</taxon>
    </lineage>
</organism>